<accession>A0A847SA00</accession>
<reference evidence="2 3" key="1">
    <citation type="submission" date="2020-04" db="EMBL/GenBank/DDBJ databases">
        <title>Draft genome of Leeia sp. IMCC25680.</title>
        <authorList>
            <person name="Song J."/>
            <person name="Cho J.-C."/>
        </authorList>
    </citation>
    <scope>NUCLEOTIDE SEQUENCE [LARGE SCALE GENOMIC DNA]</scope>
    <source>
        <strain evidence="2 3">IMCC25680</strain>
    </source>
</reference>
<dbReference type="InterPro" id="IPR043735">
    <property type="entry name" value="DUF5680"/>
</dbReference>
<name>A0A847SA00_9NEIS</name>
<feature type="domain" description="DUF5680" evidence="1">
    <location>
        <begin position="46"/>
        <end position="150"/>
    </location>
</feature>
<dbReference type="EMBL" id="JABAIM010000002">
    <property type="protein sequence ID" value="NLR75767.1"/>
    <property type="molecule type" value="Genomic_DNA"/>
</dbReference>
<dbReference type="AlphaFoldDB" id="A0A847SA00"/>
<keyword evidence="3" id="KW-1185">Reference proteome</keyword>
<sequence>MQALHAFLRRAKLATYAGQGDDASVAPLLPDSRQLEYTEGDWLYRDIYVGLTRFSGQEVVYFQGTAVWSMAYSGGVSEQVEDWRGVYAVLREALNASPDQLPLRGPSHYMRDGWSYRCTLQGSLQDFYGDELLTQDRQPVYSLRLCGGVVR</sequence>
<comment type="caution">
    <text evidence="2">The sequence shown here is derived from an EMBL/GenBank/DDBJ whole genome shotgun (WGS) entry which is preliminary data.</text>
</comment>
<proteinExistence type="predicted"/>
<dbReference type="Pfam" id="PF18931">
    <property type="entry name" value="DUF5680"/>
    <property type="match status" value="1"/>
</dbReference>
<dbReference type="Proteomes" id="UP000587991">
    <property type="component" value="Unassembled WGS sequence"/>
</dbReference>
<evidence type="ECO:0000259" key="1">
    <source>
        <dbReference type="Pfam" id="PF18931"/>
    </source>
</evidence>
<gene>
    <name evidence="2" type="ORF">HF682_11390</name>
</gene>
<organism evidence="2 3">
    <name type="scientific">Leeia aquatica</name>
    <dbReference type="NCBI Taxonomy" id="2725557"/>
    <lineage>
        <taxon>Bacteria</taxon>
        <taxon>Pseudomonadati</taxon>
        <taxon>Pseudomonadota</taxon>
        <taxon>Betaproteobacteria</taxon>
        <taxon>Neisseriales</taxon>
        <taxon>Leeiaceae</taxon>
        <taxon>Leeia</taxon>
    </lineage>
</organism>
<evidence type="ECO:0000313" key="2">
    <source>
        <dbReference type="EMBL" id="NLR75767.1"/>
    </source>
</evidence>
<protein>
    <recommendedName>
        <fullName evidence="1">DUF5680 domain-containing protein</fullName>
    </recommendedName>
</protein>
<evidence type="ECO:0000313" key="3">
    <source>
        <dbReference type="Proteomes" id="UP000587991"/>
    </source>
</evidence>